<keyword evidence="1" id="KW-0596">Phosphopantetheine</keyword>
<feature type="compositionally biased region" description="Low complexity" evidence="3">
    <location>
        <begin position="1504"/>
        <end position="1536"/>
    </location>
</feature>
<dbReference type="Pfam" id="PF13193">
    <property type="entry name" value="AMP-binding_C"/>
    <property type="match status" value="1"/>
</dbReference>
<dbReference type="Pfam" id="PF00296">
    <property type="entry name" value="Bac_luciferase"/>
    <property type="match status" value="1"/>
</dbReference>
<keyword evidence="2" id="KW-0597">Phosphoprotein</keyword>
<dbReference type="GO" id="GO:0005737">
    <property type="term" value="C:cytoplasm"/>
    <property type="evidence" value="ECO:0007669"/>
    <property type="project" value="TreeGrafter"/>
</dbReference>
<proteinExistence type="predicted"/>
<dbReference type="GO" id="GO:0043041">
    <property type="term" value="P:amino acid activation for nonribosomal peptide biosynthetic process"/>
    <property type="evidence" value="ECO:0007669"/>
    <property type="project" value="TreeGrafter"/>
</dbReference>
<dbReference type="PANTHER" id="PTHR45527:SF1">
    <property type="entry name" value="FATTY ACID SYNTHASE"/>
    <property type="match status" value="1"/>
</dbReference>
<protein>
    <submittedName>
        <fullName evidence="5">LLM class flavin-dependent oxidoreductase</fullName>
    </submittedName>
</protein>
<dbReference type="InterPro" id="IPR000873">
    <property type="entry name" value="AMP-dep_synth/lig_dom"/>
</dbReference>
<dbReference type="Gene3D" id="3.20.20.30">
    <property type="entry name" value="Luciferase-like domain"/>
    <property type="match status" value="1"/>
</dbReference>
<dbReference type="InterPro" id="IPR042099">
    <property type="entry name" value="ANL_N_sf"/>
</dbReference>
<dbReference type="InterPro" id="IPR036661">
    <property type="entry name" value="Luciferase-like_sf"/>
</dbReference>
<dbReference type="PROSITE" id="PS00455">
    <property type="entry name" value="AMP_BINDING"/>
    <property type="match status" value="1"/>
</dbReference>
<evidence type="ECO:0000259" key="4">
    <source>
        <dbReference type="PROSITE" id="PS50075"/>
    </source>
</evidence>
<dbReference type="SUPFAM" id="SSF50486">
    <property type="entry name" value="FMT C-terminal domain-like"/>
    <property type="match status" value="1"/>
</dbReference>
<dbReference type="Gene3D" id="3.40.50.980">
    <property type="match status" value="2"/>
</dbReference>
<dbReference type="EMBL" id="WMBT01000010">
    <property type="protein sequence ID" value="MTE01514.1"/>
    <property type="molecule type" value="Genomic_DNA"/>
</dbReference>
<dbReference type="Pfam" id="PF00551">
    <property type="entry name" value="Formyl_trans_N"/>
    <property type="match status" value="1"/>
</dbReference>
<dbReference type="GO" id="GO:0016705">
    <property type="term" value="F:oxidoreductase activity, acting on paired donors, with incorporation or reduction of molecular oxygen"/>
    <property type="evidence" value="ECO:0007669"/>
    <property type="project" value="InterPro"/>
</dbReference>
<dbReference type="Gene3D" id="3.40.50.12230">
    <property type="match status" value="1"/>
</dbReference>
<dbReference type="Pfam" id="PF00550">
    <property type="entry name" value="PP-binding"/>
    <property type="match status" value="1"/>
</dbReference>
<dbReference type="InterPro" id="IPR020806">
    <property type="entry name" value="PKS_PP-bd"/>
</dbReference>
<evidence type="ECO:0000313" key="6">
    <source>
        <dbReference type="Proteomes" id="UP000481417"/>
    </source>
</evidence>
<dbReference type="Gene3D" id="1.10.1200.10">
    <property type="entry name" value="ACP-like"/>
    <property type="match status" value="1"/>
</dbReference>
<dbReference type="InterPro" id="IPR002376">
    <property type="entry name" value="Formyl_transf_N"/>
</dbReference>
<dbReference type="PROSITE" id="PS50075">
    <property type="entry name" value="CARRIER"/>
    <property type="match status" value="1"/>
</dbReference>
<dbReference type="InterPro" id="IPR036477">
    <property type="entry name" value="Formyl_transf_N_sf"/>
</dbReference>
<dbReference type="SUPFAM" id="SSF51679">
    <property type="entry name" value="Bacterial luciferase-like"/>
    <property type="match status" value="1"/>
</dbReference>
<dbReference type="RefSeq" id="WP_154765587.1">
    <property type="nucleotide sequence ID" value="NZ_WMBT01000010.1"/>
</dbReference>
<dbReference type="InterPro" id="IPR020845">
    <property type="entry name" value="AMP-binding_CS"/>
</dbReference>
<dbReference type="InterPro" id="IPR009081">
    <property type="entry name" value="PP-bd_ACP"/>
</dbReference>
<dbReference type="GO" id="GO:0044550">
    <property type="term" value="P:secondary metabolite biosynthetic process"/>
    <property type="evidence" value="ECO:0007669"/>
    <property type="project" value="TreeGrafter"/>
</dbReference>
<organism evidence="5 6">
    <name type="scientific">Paracoccus lichenicola</name>
    <dbReference type="NCBI Taxonomy" id="2665644"/>
    <lineage>
        <taxon>Bacteria</taxon>
        <taxon>Pseudomonadati</taxon>
        <taxon>Pseudomonadota</taxon>
        <taxon>Alphaproteobacteria</taxon>
        <taxon>Rhodobacterales</taxon>
        <taxon>Paracoccaceae</taxon>
        <taxon>Paracoccus</taxon>
    </lineage>
</organism>
<dbReference type="Gene3D" id="3.40.50.12780">
    <property type="entry name" value="N-terminal domain of ligase-like"/>
    <property type="match status" value="1"/>
</dbReference>
<dbReference type="SUPFAM" id="SSF53328">
    <property type="entry name" value="Formyltransferase"/>
    <property type="match status" value="1"/>
</dbReference>
<gene>
    <name evidence="5" type="ORF">GIY56_14590</name>
</gene>
<dbReference type="FunFam" id="3.40.50.980:FF:000001">
    <property type="entry name" value="Non-ribosomal peptide synthetase"/>
    <property type="match status" value="1"/>
</dbReference>
<dbReference type="GO" id="GO:0031177">
    <property type="term" value="F:phosphopantetheine binding"/>
    <property type="evidence" value="ECO:0007669"/>
    <property type="project" value="InterPro"/>
</dbReference>
<name>A0A6L6HQR4_9RHOB</name>
<accession>A0A6L6HQR4</accession>
<dbReference type="Pfam" id="PF02911">
    <property type="entry name" value="Formyl_trans_C"/>
    <property type="match status" value="1"/>
</dbReference>
<dbReference type="SUPFAM" id="SSF47336">
    <property type="entry name" value="ACP-like"/>
    <property type="match status" value="1"/>
</dbReference>
<dbReference type="NCBIfam" id="TIGR04020">
    <property type="entry name" value="seco_metab_LLM"/>
    <property type="match status" value="1"/>
</dbReference>
<comment type="caution">
    <text evidence="5">The sequence shown here is derived from an EMBL/GenBank/DDBJ whole genome shotgun (WGS) entry which is preliminary data.</text>
</comment>
<dbReference type="Pfam" id="PF00501">
    <property type="entry name" value="AMP-binding"/>
    <property type="match status" value="2"/>
</dbReference>
<dbReference type="InterPro" id="IPR045851">
    <property type="entry name" value="AMP-bd_C_sf"/>
</dbReference>
<feature type="region of interest" description="Disordered" evidence="3">
    <location>
        <begin position="1504"/>
        <end position="1550"/>
    </location>
</feature>
<dbReference type="Gene3D" id="3.30.300.30">
    <property type="match status" value="1"/>
</dbReference>
<feature type="domain" description="Carrier" evidence="4">
    <location>
        <begin position="1427"/>
        <end position="1503"/>
    </location>
</feature>
<evidence type="ECO:0000256" key="1">
    <source>
        <dbReference type="ARBA" id="ARBA00022450"/>
    </source>
</evidence>
<dbReference type="Proteomes" id="UP000481417">
    <property type="component" value="Unassembled WGS sequence"/>
</dbReference>
<dbReference type="InterPro" id="IPR025110">
    <property type="entry name" value="AMP-bd_C"/>
</dbReference>
<dbReference type="InterPro" id="IPR011251">
    <property type="entry name" value="Luciferase-like_dom"/>
</dbReference>
<dbReference type="PANTHER" id="PTHR45527">
    <property type="entry name" value="NONRIBOSOMAL PEPTIDE SYNTHETASE"/>
    <property type="match status" value="1"/>
</dbReference>
<evidence type="ECO:0000256" key="2">
    <source>
        <dbReference type="ARBA" id="ARBA00022553"/>
    </source>
</evidence>
<keyword evidence="6" id="KW-1185">Reference proteome</keyword>
<evidence type="ECO:0000313" key="5">
    <source>
        <dbReference type="EMBL" id="MTE01514.1"/>
    </source>
</evidence>
<dbReference type="InterPro" id="IPR011034">
    <property type="entry name" value="Formyl_transferase-like_C_sf"/>
</dbReference>
<dbReference type="CDD" id="cd08700">
    <property type="entry name" value="FMT_C_OzmH_like"/>
    <property type="match status" value="1"/>
</dbReference>
<reference evidence="5 6" key="1">
    <citation type="submission" date="2019-11" db="EMBL/GenBank/DDBJ databases">
        <authorList>
            <person name="Lang L."/>
        </authorList>
    </citation>
    <scope>NUCLEOTIDE SEQUENCE [LARGE SCALE GENOMIC DNA]</scope>
    <source>
        <strain evidence="5 6">YIM 132242</strain>
    </source>
</reference>
<dbReference type="SMART" id="SM00823">
    <property type="entry name" value="PKS_PP"/>
    <property type="match status" value="1"/>
</dbReference>
<dbReference type="CDD" id="cd05930">
    <property type="entry name" value="A_NRPS"/>
    <property type="match status" value="1"/>
</dbReference>
<sequence>MVPLTLLLIGNESLTRECGLLAAARGHRIAAVVTRHPGTATWAREAGIPVHAPASLRDGSLSLEVDWILSIANLNLVPDAVLALARKGAVNFHDGPLPRYAGLNAPAWARIADERRHGISWHRIEGGIDEGRILVQRPFAIEPEDTALTLNAKAWEAGRESFPDLLDAIESDAPGMVQDLSRRSLFERAKRPRAAGRLDFTRPAAELVALVRGLDHGPYANPLLTAKIALDGRVFAVGAIEPASGGGAPGTILARDGDAIVVACADGAVRLDRLVPADGRTDGFSFPPGRVLPSPGDSGALDQAVSAAALREGFWRRRLVGMTPAVLELLPETGEARPRVTEVVLPRAVSGDEAIALFAAALARAADLEAHDLAFARAVPQDAAGHVADWVPLHVDAGDPGLTLDGLAAQIARTRETLEGAGWLADLPLRVPELASMQRPLATVAAPGAAAHAPGLTLGLPQGRADRLALSFDAARLAPHTVQGLGRLMARLAAAPADAPLRAAELVTDEDRARILGPWNDTARSVDPVTIHAAFAAQAAKTPEATALVFENRKIGYAELDRLSNRIAHALKALGTGPDRPVGLFAARGPDMVAGALGILKAGGAYVPLDPAYPADRIAHYITDSGAAVILSDAGLTDQLPAHGARVLTFGDPLIAAQPDTAPGNGTTPDNLAYLIYTSGSTGTPKGVMVEHRNVANFFAGMDDRIPHDGDGVWLAVTSLSFDISVLEIFWTLSRGFTVVLAGDAMKGAVGGQAQGGAMDFSLYYWGNDDGVGARKYDLLLDGARFADNHGFKAVWTPERHFHAFGGPYPNPSVTGAAVAAVTKNLAVRAGSCVAPLHHPARIAEEWAVIDNLTDGKAGIAIASGWQPDDFVLRPENTPPANKTAMFTAMDQVRRLWRGEAVDFPTAAGGTFGVVTQPRPVSKELPVWVTVAGSPATWAEAGRHGANVLTHLLGQSIADVKQRITEYHAALREAGHDPADFTVTLMLHTFLADSRDEAMEVARGPMKDYLRAAAGLVKQYAWAFPAFKKPAGVSDPMAIDLSTLTDDELEGILEFAFLRYFNDSGLFGTIEDATARVAQLHDIGVTEVACLIDYGIPKATVMHGLRPLAELVRRVNAAAGPAHDDFSIAAQIRRHGVTHLQCTPSMARLLVADPAAARAIGRLHALLLGGEALPPALLAELQALTRARILNMYGPTETTIWSTTADLGAGGAQVTLGRPISNTRLYVLDPDGRLLPPGVAGELWIGGAGVVRGYWNRADLTAAAFRPDPFAPGDGARMYRTGDLVRWTEEGVPEFLGRVDQQVKLRGHRIELGEIEARLEAQPGVREAAVVARPDAAGGVALVAFAAGDPGLDPTALRTALRDVLPEVMVPSRVVVLPEMPLTPNRKLDRKMLARMDLPVATAPSRETLPAPAVRIAAAAADPHPSRDPAEFEARVAAIWAKALGLEGVSSRDNFFALGGHSLLAVQVHRTMKADLDLPRLSITDIFRFPVLGDFAAHVGGRAAAPGNGAAPAQAPKTVAAPEAAPAPGPGNQADAMARRRALRQQGHQL</sequence>
<dbReference type="InterPro" id="IPR024011">
    <property type="entry name" value="Biosynth_lucif-like_mOase_dom"/>
</dbReference>
<evidence type="ECO:0000256" key="3">
    <source>
        <dbReference type="SAM" id="MobiDB-lite"/>
    </source>
</evidence>
<dbReference type="InterPro" id="IPR036736">
    <property type="entry name" value="ACP-like_sf"/>
</dbReference>
<dbReference type="InterPro" id="IPR005793">
    <property type="entry name" value="Formyl_trans_C"/>
</dbReference>
<dbReference type="SUPFAM" id="SSF56801">
    <property type="entry name" value="Acetyl-CoA synthetase-like"/>
    <property type="match status" value="2"/>
</dbReference>